<evidence type="ECO:0000313" key="2">
    <source>
        <dbReference type="Proteomes" id="UP000711178"/>
    </source>
</evidence>
<comment type="caution">
    <text evidence="1">The sequence shown here is derived from an EMBL/GenBank/DDBJ whole genome shotgun (WGS) entry which is preliminary data.</text>
</comment>
<accession>A0ABS7FF76</accession>
<name>A0ABS7FF76_9NEIS</name>
<evidence type="ECO:0000313" key="1">
    <source>
        <dbReference type="EMBL" id="MBW8288719.1"/>
    </source>
</evidence>
<gene>
    <name evidence="1" type="ORF">KIF53_13875</name>
</gene>
<dbReference type="Gene3D" id="3.40.50.300">
    <property type="entry name" value="P-loop containing nucleotide triphosphate hydrolases"/>
    <property type="match status" value="1"/>
</dbReference>
<dbReference type="Proteomes" id="UP000711178">
    <property type="component" value="Unassembled WGS sequence"/>
</dbReference>
<reference evidence="1 2" key="1">
    <citation type="submission" date="2021-05" db="EMBL/GenBank/DDBJ databases">
        <title>Draft Whole Genome Sequencing Of Biosensor Chromobacterium violaceum Strain CV026 Reveals A Regulatory RNA In Chromobacterium violaceum Phenotype Regulatory Network.</title>
        <authorList>
            <person name="Hong K.W."/>
            <person name="Chan K.G."/>
            <person name="Chang C.-Y."/>
        </authorList>
    </citation>
    <scope>NUCLEOTIDE SEQUENCE [LARGE SCALE GENOMIC DNA]</scope>
    <source>
        <strain evidence="1 2">ATCC 31532</strain>
    </source>
</reference>
<sequence length="982" mass="108555">MTTIFDAFDNFMKRIPKIRGAALWDKCAWTTGSGNVISLRGGSLMTIYKLDGALQSFDGEAYQERLGKLSAMLASLPRRSGIVVDIIFQRDKETSRKEVRKQANSIRSATARIGMDVNFILDEREEILSRTVTSEIALIVVTTSPSILPKEMRKVAANWSGGEMAQSESFVPAMRNRHLGVCKEYVEGLVSIFSLKAQPLTLEQAIVLDADLWDGSGEGLSPITPDSVKKTGVLPARAKSTIAGQRDDIIPPLPGLQIFRRQLENIPEEGVARVGNRFYSSGYFEFPISQPEVFNNLLRILPTARIHGEIPFRVAFQLLSGSASGRFSAKKSVAQFLKFSTFGGQNSKIVDAINEVKELERIGATTFVGVKISVVTWGGSKQEATDRFTELAAALNGWGGGQVIQEFGNPCEVAMGTLPGFRNLAPELIMPSQMLAAILPIERPASPWGYGNMMMLTEDGKLFVYQVGSQLQQAWVDVMFATMGSGKSVLLQALNLGSILQPGKDDIPRMAILDVGYSSKGLIDTVKASLPVDKQYLAQHYRLSIDKRNAMNPFDTMLGCRAAVPDEKAFLVDFVTLLLTPVGQQQPVPEIAELVDTLVTAAYRYFSIEKPKKYQPRRNPEVDEALQRNNLHPEEEASWWSVVDMLFDRNEIRAATVAQRYAVPIIPDLSQVMQATPSIKDNYTDAVIPGGSSMLDFCNRMLGSISSRFPLLAYETALDFSNAKIVAVDLADVTGGQGAASQKQGEVMYLATSAFLARGFYMDDEVVPTMDCPGQYMEYHRRELRKNRNEVKRIVYDELHNISSPMVLGLIETLVRVGRKYKVHIALASQEHTDFPKSIMNLATNIWVLRADSKEVRDDLKKTMDLSEYADEALANRIQGLTPLGAPMLLYSRIKGAVVERVLYFKPGGVELWAYATTPANVEIRSQVARFVGYREALSRLARRFPGGDAVSELDKRIDAWGGAKREADIIKEIVAEIAGGH</sequence>
<keyword evidence="2" id="KW-1185">Reference proteome</keyword>
<proteinExistence type="predicted"/>
<dbReference type="SUPFAM" id="SSF52540">
    <property type="entry name" value="P-loop containing nucleoside triphosphate hydrolases"/>
    <property type="match status" value="1"/>
</dbReference>
<protein>
    <submittedName>
        <fullName evidence="1">Uncharacterized protein</fullName>
    </submittedName>
</protein>
<organism evidence="1 2">
    <name type="scientific">Chromobacterium subtsugae</name>
    <dbReference type="NCBI Taxonomy" id="251747"/>
    <lineage>
        <taxon>Bacteria</taxon>
        <taxon>Pseudomonadati</taxon>
        <taxon>Pseudomonadota</taxon>
        <taxon>Betaproteobacteria</taxon>
        <taxon>Neisseriales</taxon>
        <taxon>Chromobacteriaceae</taxon>
        <taxon>Chromobacterium</taxon>
    </lineage>
</organism>
<dbReference type="EMBL" id="JAHDTB010000011">
    <property type="protein sequence ID" value="MBW8288719.1"/>
    <property type="molecule type" value="Genomic_DNA"/>
</dbReference>
<dbReference type="InterPro" id="IPR027417">
    <property type="entry name" value="P-loop_NTPase"/>
</dbReference>
<dbReference type="RefSeq" id="WP_152681649.1">
    <property type="nucleotide sequence ID" value="NZ_JAHDTB010000011.1"/>
</dbReference>